<protein>
    <recommendedName>
        <fullName evidence="9">G-protein coupled receptors family 1 profile domain-containing protein</fullName>
    </recommendedName>
</protein>
<dbReference type="PROSITE" id="PS50262">
    <property type="entry name" value="G_PROTEIN_RECEP_F1_2"/>
    <property type="match status" value="1"/>
</dbReference>
<evidence type="ECO:0000259" key="9">
    <source>
        <dbReference type="PROSITE" id="PS50262"/>
    </source>
</evidence>
<keyword evidence="3 8" id="KW-1133">Transmembrane helix</keyword>
<dbReference type="SUPFAM" id="SSF81321">
    <property type="entry name" value="Family A G protein-coupled receptor-like"/>
    <property type="match status" value="1"/>
</dbReference>
<dbReference type="EMBL" id="CAJNOE010000010">
    <property type="protein sequence ID" value="CAF0723600.1"/>
    <property type="molecule type" value="Genomic_DNA"/>
</dbReference>
<evidence type="ECO:0000256" key="6">
    <source>
        <dbReference type="ARBA" id="ARBA00023170"/>
    </source>
</evidence>
<feature type="domain" description="G-protein coupled receptors family 1 profile" evidence="9">
    <location>
        <begin position="34"/>
        <end position="241"/>
    </location>
</feature>
<keyword evidence="2 8" id="KW-0812">Transmembrane</keyword>
<feature type="transmembrane region" description="Helical" evidence="8">
    <location>
        <begin position="184"/>
        <end position="203"/>
    </location>
</feature>
<evidence type="ECO:0000256" key="8">
    <source>
        <dbReference type="SAM" id="Phobius"/>
    </source>
</evidence>
<feature type="transmembrane region" description="Helical" evidence="8">
    <location>
        <begin position="20"/>
        <end position="42"/>
    </location>
</feature>
<evidence type="ECO:0000313" key="10">
    <source>
        <dbReference type="EMBL" id="CAF0723600.1"/>
    </source>
</evidence>
<dbReference type="GO" id="GO:0004930">
    <property type="term" value="F:G protein-coupled receptor activity"/>
    <property type="evidence" value="ECO:0007669"/>
    <property type="project" value="UniProtKB-KW"/>
</dbReference>
<name>A0A813MSC7_9BILA</name>
<evidence type="ECO:0000256" key="3">
    <source>
        <dbReference type="ARBA" id="ARBA00022989"/>
    </source>
</evidence>
<dbReference type="InterPro" id="IPR000276">
    <property type="entry name" value="GPCR_Rhodpsn"/>
</dbReference>
<dbReference type="PANTHER" id="PTHR24243:SF230">
    <property type="entry name" value="G-PROTEIN COUPLED RECEPTORS FAMILY 1 PROFILE DOMAIN-CONTAINING PROTEIN"/>
    <property type="match status" value="1"/>
</dbReference>
<dbReference type="Gene3D" id="1.20.1070.10">
    <property type="entry name" value="Rhodopsin 7-helix transmembrane proteins"/>
    <property type="match status" value="1"/>
</dbReference>
<gene>
    <name evidence="10" type="ORF">IZO911_LOCUS2179</name>
    <name evidence="11" type="ORF">KXQ929_LOCUS29190</name>
</gene>
<evidence type="ECO:0000313" key="12">
    <source>
        <dbReference type="Proteomes" id="UP000663860"/>
    </source>
</evidence>
<dbReference type="AlphaFoldDB" id="A0A813MSC7"/>
<accession>A0A813MSC7</accession>
<comment type="caution">
    <text evidence="10">The sequence shown here is derived from an EMBL/GenBank/DDBJ whole genome shotgun (WGS) entry which is preliminary data.</text>
</comment>
<dbReference type="GO" id="GO:0005886">
    <property type="term" value="C:plasma membrane"/>
    <property type="evidence" value="ECO:0007669"/>
    <property type="project" value="TreeGrafter"/>
</dbReference>
<dbReference type="PANTHER" id="PTHR24243">
    <property type="entry name" value="G-PROTEIN COUPLED RECEPTOR"/>
    <property type="match status" value="1"/>
</dbReference>
<evidence type="ECO:0000313" key="11">
    <source>
        <dbReference type="EMBL" id="CAF4012946.1"/>
    </source>
</evidence>
<dbReference type="Proteomes" id="UP000663860">
    <property type="component" value="Unassembled WGS sequence"/>
</dbReference>
<sequence length="382" mass="44413">MFSTANETITRLTILSRRINIYFASPILILGTIGNLINILVFSRRSFRKCPCSIYFRWASIMSLLALYSGLISRLLSGYYLDLTTSNNILCKLRFYFYYGSVSLLSWFLVFASFDRYLITSRIVHQRNISRPSIAHRLILYTAIISILFYIQVFFCFVSDRNQFPIQCYSKGNICRTFNDMQFLIVYSFLPAILMAIFGCLTVNNVRQMGRQIESLMNIRMASANNNKNSILHVGYIVPLYDMFDNEQLQTLFTNQNITFRSNVYSAMLFFRDKDQTTLSSWYDQRKNTVKQGYLRALYKRKDDVVLEMDVDGKSFYLIATHCSQPPVAIKKEVNSGAYGAKIECDRIQLPCFPYKCDQVNGFVQSDKLTQYKEEQAKKRAN</sequence>
<feature type="transmembrane region" description="Helical" evidence="8">
    <location>
        <begin position="96"/>
        <end position="118"/>
    </location>
</feature>
<evidence type="ECO:0000256" key="7">
    <source>
        <dbReference type="ARBA" id="ARBA00023224"/>
    </source>
</evidence>
<dbReference type="Pfam" id="PF00001">
    <property type="entry name" value="7tm_1"/>
    <property type="match status" value="1"/>
</dbReference>
<proteinExistence type="predicted"/>
<evidence type="ECO:0000256" key="4">
    <source>
        <dbReference type="ARBA" id="ARBA00023040"/>
    </source>
</evidence>
<keyword evidence="6" id="KW-0675">Receptor</keyword>
<organism evidence="10 12">
    <name type="scientific">Adineta steineri</name>
    <dbReference type="NCBI Taxonomy" id="433720"/>
    <lineage>
        <taxon>Eukaryota</taxon>
        <taxon>Metazoa</taxon>
        <taxon>Spiralia</taxon>
        <taxon>Gnathifera</taxon>
        <taxon>Rotifera</taxon>
        <taxon>Eurotatoria</taxon>
        <taxon>Bdelloidea</taxon>
        <taxon>Adinetida</taxon>
        <taxon>Adinetidae</taxon>
        <taxon>Adineta</taxon>
    </lineage>
</organism>
<keyword evidence="5 8" id="KW-0472">Membrane</keyword>
<reference evidence="10" key="1">
    <citation type="submission" date="2021-02" db="EMBL/GenBank/DDBJ databases">
        <authorList>
            <person name="Nowell W R."/>
        </authorList>
    </citation>
    <scope>NUCLEOTIDE SEQUENCE</scope>
</reference>
<dbReference type="EMBL" id="CAJOBB010002988">
    <property type="protein sequence ID" value="CAF4012946.1"/>
    <property type="molecule type" value="Genomic_DNA"/>
</dbReference>
<feature type="transmembrane region" description="Helical" evidence="8">
    <location>
        <begin position="138"/>
        <end position="155"/>
    </location>
</feature>
<feature type="transmembrane region" description="Helical" evidence="8">
    <location>
        <begin position="54"/>
        <end position="76"/>
    </location>
</feature>
<dbReference type="InterPro" id="IPR017452">
    <property type="entry name" value="GPCR_Rhodpsn_7TM"/>
</dbReference>
<keyword evidence="4" id="KW-0297">G-protein coupled receptor</keyword>
<evidence type="ECO:0000256" key="2">
    <source>
        <dbReference type="ARBA" id="ARBA00022692"/>
    </source>
</evidence>
<comment type="subcellular location">
    <subcellularLocation>
        <location evidence="1">Membrane</location>
        <topology evidence="1">Multi-pass membrane protein</topology>
    </subcellularLocation>
</comment>
<dbReference type="Proteomes" id="UP000663868">
    <property type="component" value="Unassembled WGS sequence"/>
</dbReference>
<evidence type="ECO:0000256" key="1">
    <source>
        <dbReference type="ARBA" id="ARBA00004141"/>
    </source>
</evidence>
<keyword evidence="7" id="KW-0807">Transducer</keyword>
<evidence type="ECO:0000256" key="5">
    <source>
        <dbReference type="ARBA" id="ARBA00023136"/>
    </source>
</evidence>